<dbReference type="GeneTree" id="ENSGT00390000006876"/>
<proteinExistence type="predicted"/>
<dbReference type="PROSITE" id="PS00028">
    <property type="entry name" value="ZINC_FINGER_C2H2_1"/>
    <property type="match status" value="2"/>
</dbReference>
<dbReference type="AlphaFoldDB" id="A0A3Q2XP70"/>
<keyword evidence="4" id="KW-1185">Reference proteome</keyword>
<organism evidence="3 4">
    <name type="scientific">Hippocampus comes</name>
    <name type="common">Tiger tail seahorse</name>
    <dbReference type="NCBI Taxonomy" id="109280"/>
    <lineage>
        <taxon>Eukaryota</taxon>
        <taxon>Metazoa</taxon>
        <taxon>Chordata</taxon>
        <taxon>Craniata</taxon>
        <taxon>Vertebrata</taxon>
        <taxon>Euteleostomi</taxon>
        <taxon>Actinopterygii</taxon>
        <taxon>Neopterygii</taxon>
        <taxon>Teleostei</taxon>
        <taxon>Neoteleostei</taxon>
        <taxon>Acanthomorphata</taxon>
        <taxon>Syngnathiaria</taxon>
        <taxon>Syngnathiformes</taxon>
        <taxon>Syngnathoidei</taxon>
        <taxon>Syngnathidae</taxon>
        <taxon>Hippocampus</taxon>
    </lineage>
</organism>
<feature type="domain" description="C2H2-type" evidence="2">
    <location>
        <begin position="56"/>
        <end position="85"/>
    </location>
</feature>
<sequence length="238" mass="27049">MLVSELVYLTNAHCFGNQNAPCPFHGCKRVYTDVSALESHMRDHAIPSESLPGKSFNCSTVGCSCSFPNMQKLMEHVRRHHKPNIYFLCENCRTKLRSYRGLLTHLHTCSKVPRGKMKSTEQMPLQPVGVTNPNATPLPADLNPPQMDVVSTPHLLIPQPENETCWICFTCICTTTVACFSFKKIFSDQLSTPFLLEVSGRINCFLCSYCPGFKKQNRKRLAVAENQETHYNLKHRWI</sequence>
<dbReference type="Gene3D" id="3.30.160.60">
    <property type="entry name" value="Classic Zinc Finger"/>
    <property type="match status" value="1"/>
</dbReference>
<dbReference type="PANTHER" id="PTHR21695:SF0">
    <property type="entry name" value="ZINC FINGER PROTEIN 414"/>
    <property type="match status" value="1"/>
</dbReference>
<evidence type="ECO:0000256" key="1">
    <source>
        <dbReference type="PROSITE-ProRule" id="PRU00042"/>
    </source>
</evidence>
<keyword evidence="1" id="KW-0863">Zinc-finger</keyword>
<dbReference type="Ensembl" id="ENSHCOT00000004585.1">
    <property type="protein sequence ID" value="ENSHCOP00000005897.1"/>
    <property type="gene ID" value="ENSHCOG00000007619.1"/>
</dbReference>
<name>A0A3Q2XP70_HIPCM</name>
<evidence type="ECO:0000259" key="2">
    <source>
        <dbReference type="PROSITE" id="PS50157"/>
    </source>
</evidence>
<dbReference type="Proteomes" id="UP000264820">
    <property type="component" value="Unplaced"/>
</dbReference>
<keyword evidence="1" id="KW-0479">Metal-binding</keyword>
<evidence type="ECO:0000313" key="3">
    <source>
        <dbReference type="Ensembl" id="ENSHCOP00000005897.1"/>
    </source>
</evidence>
<reference evidence="3" key="2">
    <citation type="submission" date="2025-09" db="UniProtKB">
        <authorList>
            <consortium name="Ensembl"/>
        </authorList>
    </citation>
    <scope>IDENTIFICATION</scope>
</reference>
<protein>
    <recommendedName>
        <fullName evidence="2">C2H2-type domain-containing protein</fullName>
    </recommendedName>
</protein>
<dbReference type="InterPro" id="IPR031799">
    <property type="entry name" value="Znf-C2H2_ribbon"/>
</dbReference>
<accession>A0A3Q2XP70</accession>
<reference evidence="3" key="1">
    <citation type="submission" date="2025-08" db="UniProtKB">
        <authorList>
            <consortium name="Ensembl"/>
        </authorList>
    </citation>
    <scope>IDENTIFICATION</scope>
</reference>
<dbReference type="Pfam" id="PF15909">
    <property type="entry name" value="zf-C2H2_8"/>
    <property type="match status" value="1"/>
</dbReference>
<dbReference type="PROSITE" id="PS50157">
    <property type="entry name" value="ZINC_FINGER_C2H2_2"/>
    <property type="match status" value="1"/>
</dbReference>
<dbReference type="PANTHER" id="PTHR21695">
    <property type="entry name" value="ZINC FINGER PROTEIN 414"/>
    <property type="match status" value="1"/>
</dbReference>
<keyword evidence="1" id="KW-0862">Zinc</keyword>
<dbReference type="InterPro" id="IPR013087">
    <property type="entry name" value="Znf_C2H2_type"/>
</dbReference>
<evidence type="ECO:0000313" key="4">
    <source>
        <dbReference type="Proteomes" id="UP000264820"/>
    </source>
</evidence>
<dbReference type="SMART" id="SM00355">
    <property type="entry name" value="ZnF_C2H2"/>
    <property type="match status" value="3"/>
</dbReference>
<dbReference type="GO" id="GO:0008270">
    <property type="term" value="F:zinc ion binding"/>
    <property type="evidence" value="ECO:0007669"/>
    <property type="project" value="UniProtKB-KW"/>
</dbReference>
<dbReference type="InterPro" id="IPR039882">
    <property type="entry name" value="ZN414"/>
</dbReference>